<dbReference type="SUPFAM" id="SSF56112">
    <property type="entry name" value="Protein kinase-like (PK-like)"/>
    <property type="match status" value="1"/>
</dbReference>
<protein>
    <submittedName>
        <fullName evidence="11">G3709 protein</fullName>
    </submittedName>
</protein>
<evidence type="ECO:0000259" key="9">
    <source>
        <dbReference type="PROSITE" id="PS50011"/>
    </source>
</evidence>
<dbReference type="Gene3D" id="3.30.200.20">
    <property type="entry name" value="Phosphorylase Kinase, domain 1"/>
    <property type="match status" value="1"/>
</dbReference>
<dbReference type="SUPFAM" id="SSF51206">
    <property type="entry name" value="cAMP-binding domain-like"/>
    <property type="match status" value="1"/>
</dbReference>
<dbReference type="InterPro" id="IPR000719">
    <property type="entry name" value="Prot_kinase_dom"/>
</dbReference>
<gene>
    <name evidence="11" type="primary">g3709</name>
    <name evidence="11" type="ORF">VP750_LOCUS3164</name>
</gene>
<dbReference type="PROSITE" id="PS50042">
    <property type="entry name" value="CNMP_BINDING_3"/>
    <property type="match status" value="2"/>
</dbReference>
<keyword evidence="1" id="KW-0140">cGMP</keyword>
<keyword evidence="3 7" id="KW-0547">Nucleotide-binding</keyword>
<dbReference type="PROSITE" id="PS50011">
    <property type="entry name" value="PROTEIN_KINASE_DOM"/>
    <property type="match status" value="1"/>
</dbReference>
<feature type="domain" description="Protein kinase" evidence="9">
    <location>
        <begin position="506"/>
        <end position="783"/>
    </location>
</feature>
<feature type="domain" description="Cyclic nucleotide-binding" evidence="10">
    <location>
        <begin position="980"/>
        <end position="1024"/>
    </location>
</feature>
<keyword evidence="5 7" id="KW-0067">ATP-binding</keyword>
<feature type="compositionally biased region" description="Low complexity" evidence="8">
    <location>
        <begin position="342"/>
        <end position="352"/>
    </location>
</feature>
<feature type="compositionally biased region" description="Basic and acidic residues" evidence="8">
    <location>
        <begin position="315"/>
        <end position="324"/>
    </location>
</feature>
<organism evidence="11 12">
    <name type="scientific">Coccomyxa viridis</name>
    <dbReference type="NCBI Taxonomy" id="1274662"/>
    <lineage>
        <taxon>Eukaryota</taxon>
        <taxon>Viridiplantae</taxon>
        <taxon>Chlorophyta</taxon>
        <taxon>core chlorophytes</taxon>
        <taxon>Trebouxiophyceae</taxon>
        <taxon>Trebouxiophyceae incertae sedis</taxon>
        <taxon>Coccomyxaceae</taxon>
        <taxon>Coccomyxa</taxon>
    </lineage>
</organism>
<dbReference type="PANTHER" id="PTHR24346:SF77">
    <property type="entry name" value="SERINE THREONINE PROTEIN KINASE"/>
    <property type="match status" value="1"/>
</dbReference>
<evidence type="ECO:0000256" key="2">
    <source>
        <dbReference type="ARBA" id="ARBA00022679"/>
    </source>
</evidence>
<dbReference type="PANTHER" id="PTHR24346">
    <property type="entry name" value="MAP/MICROTUBULE AFFINITY-REGULATING KINASE"/>
    <property type="match status" value="1"/>
</dbReference>
<dbReference type="InterPro" id="IPR014710">
    <property type="entry name" value="RmlC-like_jellyroll"/>
</dbReference>
<dbReference type="CDD" id="cd14008">
    <property type="entry name" value="STKc_LKB1_CaMKK"/>
    <property type="match status" value="1"/>
</dbReference>
<feature type="compositionally biased region" description="Basic and acidic residues" evidence="8">
    <location>
        <begin position="136"/>
        <end position="148"/>
    </location>
</feature>
<evidence type="ECO:0000256" key="4">
    <source>
        <dbReference type="ARBA" id="ARBA00022777"/>
    </source>
</evidence>
<accession>A0ABP1FSF7</accession>
<evidence type="ECO:0000313" key="11">
    <source>
        <dbReference type="EMBL" id="CAL5221505.1"/>
    </source>
</evidence>
<feature type="compositionally biased region" description="Gly residues" evidence="8">
    <location>
        <begin position="103"/>
        <end position="112"/>
    </location>
</feature>
<dbReference type="EMBL" id="CAXHTA020000005">
    <property type="protein sequence ID" value="CAL5221505.1"/>
    <property type="molecule type" value="Genomic_DNA"/>
</dbReference>
<evidence type="ECO:0000313" key="12">
    <source>
        <dbReference type="Proteomes" id="UP001497392"/>
    </source>
</evidence>
<evidence type="ECO:0000256" key="5">
    <source>
        <dbReference type="ARBA" id="ARBA00022840"/>
    </source>
</evidence>
<feature type="region of interest" description="Disordered" evidence="8">
    <location>
        <begin position="379"/>
        <end position="472"/>
    </location>
</feature>
<feature type="region of interest" description="Disordered" evidence="8">
    <location>
        <begin position="93"/>
        <end position="221"/>
    </location>
</feature>
<dbReference type="SMART" id="SM00220">
    <property type="entry name" value="S_TKc"/>
    <property type="match status" value="1"/>
</dbReference>
<dbReference type="InterPro" id="IPR008271">
    <property type="entry name" value="Ser/Thr_kinase_AS"/>
</dbReference>
<feature type="compositionally biased region" description="Polar residues" evidence="8">
    <location>
        <begin position="436"/>
        <end position="446"/>
    </location>
</feature>
<keyword evidence="6" id="KW-0142">cGMP-binding</keyword>
<feature type="compositionally biased region" description="Basic and acidic residues" evidence="8">
    <location>
        <begin position="382"/>
        <end position="391"/>
    </location>
</feature>
<feature type="region of interest" description="Disordered" evidence="8">
    <location>
        <begin position="882"/>
        <end position="901"/>
    </location>
</feature>
<dbReference type="InterPro" id="IPR017441">
    <property type="entry name" value="Protein_kinase_ATP_BS"/>
</dbReference>
<name>A0ABP1FSF7_9CHLO</name>
<feature type="compositionally biased region" description="Basic and acidic residues" evidence="8">
    <location>
        <begin position="157"/>
        <end position="166"/>
    </location>
</feature>
<evidence type="ECO:0000256" key="7">
    <source>
        <dbReference type="PROSITE-ProRule" id="PRU10141"/>
    </source>
</evidence>
<evidence type="ECO:0000256" key="8">
    <source>
        <dbReference type="SAM" id="MobiDB-lite"/>
    </source>
</evidence>
<keyword evidence="4" id="KW-0418">Kinase</keyword>
<dbReference type="Gene3D" id="1.10.510.10">
    <property type="entry name" value="Transferase(Phosphotransferase) domain 1"/>
    <property type="match status" value="1"/>
</dbReference>
<sequence>MSPFVHRNHRSSLRNGRHRLLDHVRYTPSATFLTRLLAAANNQAKIRSCVRVLRKSLHSGRWFVKIGCVPSKRRPSSFNKPLISGREHARLREDDLSEVDPSGSGGRSGITEGGRNDWSISQGSFSGLAKAVKRVGRGERTEGHDEGRSLLSADDSGSLHEPRDTPQKAPAELALHKASHAASSGDSREPGRLRAGHPAPALQNGKPSSNGSAPAGPPQLQRLSFVRNPGLTNIQTPFSSCDTLVDHPWQPEERPSNCGNPRLESIAEVDMTARLSSCSSLPETPTSDKLRSQLRACYGVQESPLKRRTSGWRPFSDDTAKELRSQGYSGPLEGEREGIQESSSGSASTLTSMRHSRSLPSLVSADLITPRNLIEVSARMRQQHDHHDGHHSGGKASSSGKASASGSKGCPPLGKALSGKALSGRGSALSSRASSVPSIANSQSLGRSGGWESLEEAPSNHPVEEQQSRGPNPLLERRFGHVCLPVIDTQIMLVDSIKGCTFVNQYVVVKTLGQGAYGKVKLCLNSEDHNLYALKLVSKGDPKRRPRLTRRVQSAHGYEVSAVSTDGDSEAAKEIGILRSLCHPNIVRLIEVIDDARSSKILLAMEYVEGGPVVSTSGPQHKHLSEAIARKFFRDALQGIDYMHSMGMTHGDIKPDNLLLGADGQVRLCDLGSAQRCGTDDMMIRTVGTPAFFSPEMCDGRPYSARAADVWALGICLYIFVFGVLPFQSEAIMRMYDEIRLSPLKFPRERAVSPLLAELMSRMLAKDPVQRLTLPQIMSHPWVTHSGKAPMACLQNSSMPDTMPDPSDSLEALVAILSPLFEERCYKSGAYLAREGQAADSLIYIEEGEADICFSMRQRPDEDLLDDEEESSEDENFMDQIHAPSPHAKRGLQPSSSTPALPTHLARMSETADVNATYARDRDALLETMGLQAKYIQKKCAHVKHHGLLHTMLQAADRAAQSVTSARASGAARTVTTTRGPGQFIGEASLFEGGRGDATWKTSVRAKGKVRALLLTRSHLRSLLRQRPEAEAAVRAAMAQRKGELLKLETLVRIASLLTELQQDAVMADACDDAGDGCPIR</sequence>
<dbReference type="CDD" id="cd00038">
    <property type="entry name" value="CAP_ED"/>
    <property type="match status" value="1"/>
</dbReference>
<feature type="region of interest" description="Disordered" evidence="8">
    <location>
        <begin position="307"/>
        <end position="357"/>
    </location>
</feature>
<dbReference type="Proteomes" id="UP001497392">
    <property type="component" value="Unassembled WGS sequence"/>
</dbReference>
<dbReference type="Pfam" id="PF00069">
    <property type="entry name" value="Pkinase"/>
    <property type="match status" value="1"/>
</dbReference>
<dbReference type="Gene3D" id="2.60.120.10">
    <property type="entry name" value="Jelly Rolls"/>
    <property type="match status" value="1"/>
</dbReference>
<dbReference type="PROSITE" id="PS00108">
    <property type="entry name" value="PROTEIN_KINASE_ST"/>
    <property type="match status" value="1"/>
</dbReference>
<proteinExistence type="predicted"/>
<comment type="caution">
    <text evidence="11">The sequence shown here is derived from an EMBL/GenBank/DDBJ whole genome shotgun (WGS) entry which is preliminary data.</text>
</comment>
<feature type="binding site" evidence="7">
    <location>
        <position position="535"/>
    </location>
    <ligand>
        <name>ATP</name>
        <dbReference type="ChEBI" id="CHEBI:30616"/>
    </ligand>
</feature>
<dbReference type="InterPro" id="IPR000595">
    <property type="entry name" value="cNMP-bd_dom"/>
</dbReference>
<reference evidence="11 12" key="1">
    <citation type="submission" date="2024-06" db="EMBL/GenBank/DDBJ databases">
        <authorList>
            <person name="Kraege A."/>
            <person name="Thomma B."/>
        </authorList>
    </citation>
    <scope>NUCLEOTIDE SEQUENCE [LARGE SCALE GENOMIC DNA]</scope>
</reference>
<dbReference type="PROSITE" id="PS00107">
    <property type="entry name" value="PROTEIN_KINASE_ATP"/>
    <property type="match status" value="1"/>
</dbReference>
<evidence type="ECO:0000259" key="10">
    <source>
        <dbReference type="PROSITE" id="PS50042"/>
    </source>
</evidence>
<evidence type="ECO:0000256" key="6">
    <source>
        <dbReference type="ARBA" id="ARBA00022992"/>
    </source>
</evidence>
<feature type="compositionally biased region" description="Low complexity" evidence="8">
    <location>
        <begin position="416"/>
        <end position="435"/>
    </location>
</feature>
<keyword evidence="2" id="KW-0808">Transferase</keyword>
<evidence type="ECO:0000256" key="3">
    <source>
        <dbReference type="ARBA" id="ARBA00022741"/>
    </source>
</evidence>
<dbReference type="InterPro" id="IPR018490">
    <property type="entry name" value="cNMP-bd_dom_sf"/>
</dbReference>
<feature type="compositionally biased region" description="Low complexity" evidence="8">
    <location>
        <begin position="394"/>
        <end position="409"/>
    </location>
</feature>
<dbReference type="InterPro" id="IPR011009">
    <property type="entry name" value="Kinase-like_dom_sf"/>
</dbReference>
<feature type="domain" description="Cyclic nucleotide-binding" evidence="10">
    <location>
        <begin position="821"/>
        <end position="852"/>
    </location>
</feature>
<keyword evidence="12" id="KW-1185">Reference proteome</keyword>
<evidence type="ECO:0000256" key="1">
    <source>
        <dbReference type="ARBA" id="ARBA00022535"/>
    </source>
</evidence>